<dbReference type="EMBL" id="CP009621">
    <property type="protein sequence ID" value="AKD02552.1"/>
    <property type="molecule type" value="Genomic_DNA"/>
</dbReference>
<evidence type="ECO:0000313" key="1">
    <source>
        <dbReference type="EMBL" id="AKD02552.1"/>
    </source>
</evidence>
<dbReference type="HOGENOM" id="CLU_1765553_0_0_10"/>
<dbReference type="PATRIC" id="fig|400092.3.peg.1052"/>
<dbReference type="STRING" id="400092.PKOR_04705"/>
<gene>
    <name evidence="1" type="ORF">PKOR_04705</name>
</gene>
<accession>A0A0E3UVI3</accession>
<sequence length="135" mass="16199">MVLSSTPYHHVEYYQPHNVIVSQWYGACSSEEYREALYTFLNFVRSNNVPYAISDRRMLPSISLEDLEWTLDEYLEDFCKLPLKRYAFINSFDPVAEKQIQQLIEREKQLPFPFKIKVFQDLTSAYRWVLEEDEV</sequence>
<evidence type="ECO:0008006" key="3">
    <source>
        <dbReference type="Google" id="ProtNLM"/>
    </source>
</evidence>
<reference evidence="1 2" key="1">
    <citation type="journal article" date="2015" name="Sci. Rep.">
        <title>Unraveling adaptation of Pontibacter korlensis to radiation and infertility in desert through complete genome and comparative transcriptomic analysis.</title>
        <authorList>
            <person name="Dai J."/>
            <person name="Dai W."/>
            <person name="Qiu C."/>
            <person name="Yang Z."/>
            <person name="Zhang Y."/>
            <person name="Zhou M."/>
            <person name="Zhang L."/>
            <person name="Fang C."/>
            <person name="Gao Q."/>
            <person name="Yang Q."/>
            <person name="Li X."/>
            <person name="Wang Z."/>
            <person name="Wang Z."/>
            <person name="Jia Z."/>
            <person name="Chen X."/>
        </authorList>
    </citation>
    <scope>NUCLEOTIDE SEQUENCE [LARGE SCALE GENOMIC DNA]</scope>
    <source>
        <strain evidence="1 2">X14-1T</strain>
    </source>
</reference>
<dbReference type="OrthoDB" id="894273at2"/>
<keyword evidence="2" id="KW-1185">Reference proteome</keyword>
<organism evidence="1 2">
    <name type="scientific">Pontibacter korlensis</name>
    <dbReference type="NCBI Taxonomy" id="400092"/>
    <lineage>
        <taxon>Bacteria</taxon>
        <taxon>Pseudomonadati</taxon>
        <taxon>Bacteroidota</taxon>
        <taxon>Cytophagia</taxon>
        <taxon>Cytophagales</taxon>
        <taxon>Hymenobacteraceae</taxon>
        <taxon>Pontibacter</taxon>
    </lineage>
</organism>
<dbReference type="Proteomes" id="UP000033109">
    <property type="component" value="Chromosome"/>
</dbReference>
<dbReference type="KEGG" id="pko:PKOR_04705"/>
<dbReference type="RefSeq" id="WP_046309433.1">
    <property type="nucleotide sequence ID" value="NZ_CBCSCY010000016.1"/>
</dbReference>
<evidence type="ECO:0000313" key="2">
    <source>
        <dbReference type="Proteomes" id="UP000033109"/>
    </source>
</evidence>
<protein>
    <recommendedName>
        <fullName evidence="3">STAS/SEC14 domain-containing protein</fullName>
    </recommendedName>
</protein>
<name>A0A0E3UVI3_9BACT</name>
<dbReference type="AlphaFoldDB" id="A0A0E3UVI3"/>
<proteinExistence type="predicted"/>